<comment type="caution">
    <text evidence="2">The sequence shown here is derived from an EMBL/GenBank/DDBJ whole genome shotgun (WGS) entry which is preliminary data.</text>
</comment>
<reference evidence="3" key="1">
    <citation type="journal article" date="2019" name="Int. J. Syst. Evol. Microbiol.">
        <title>The Global Catalogue of Microorganisms (GCM) 10K type strain sequencing project: providing services to taxonomists for standard genome sequencing and annotation.</title>
        <authorList>
            <consortium name="The Broad Institute Genomics Platform"/>
            <consortium name="The Broad Institute Genome Sequencing Center for Infectious Disease"/>
            <person name="Wu L."/>
            <person name="Ma J."/>
        </authorList>
    </citation>
    <scope>NUCLEOTIDE SEQUENCE [LARGE SCALE GENOMIC DNA]</scope>
    <source>
        <strain evidence="3">NBRC 106396</strain>
    </source>
</reference>
<dbReference type="RefSeq" id="WP_379750036.1">
    <property type="nucleotide sequence ID" value="NZ_JBHTCP010000041.1"/>
</dbReference>
<accession>A0ABW2NPR3</accession>
<protein>
    <submittedName>
        <fullName evidence="2">DUF6671 family protein</fullName>
    </submittedName>
</protein>
<evidence type="ECO:0000313" key="3">
    <source>
        <dbReference type="Proteomes" id="UP001596549"/>
    </source>
</evidence>
<evidence type="ECO:0000313" key="2">
    <source>
        <dbReference type="EMBL" id="MFC7372454.1"/>
    </source>
</evidence>
<evidence type="ECO:0000259" key="1">
    <source>
        <dbReference type="Pfam" id="PF20376"/>
    </source>
</evidence>
<dbReference type="Proteomes" id="UP001596549">
    <property type="component" value="Unassembled WGS sequence"/>
</dbReference>
<name>A0ABW2NPR3_9BACL</name>
<feature type="domain" description="DUF6671" evidence="1">
    <location>
        <begin position="71"/>
        <end position="284"/>
    </location>
</feature>
<dbReference type="InterPro" id="IPR046612">
    <property type="entry name" value="DUF6671"/>
</dbReference>
<organism evidence="2 3">
    <name type="scientific">Fictibacillus iocasae</name>
    <dbReference type="NCBI Taxonomy" id="2715437"/>
    <lineage>
        <taxon>Bacteria</taxon>
        <taxon>Bacillati</taxon>
        <taxon>Bacillota</taxon>
        <taxon>Bacilli</taxon>
        <taxon>Bacillales</taxon>
        <taxon>Fictibacillaceae</taxon>
        <taxon>Fictibacillus</taxon>
    </lineage>
</organism>
<proteinExistence type="predicted"/>
<keyword evidence="3" id="KW-1185">Reference proteome</keyword>
<dbReference type="Pfam" id="PF20376">
    <property type="entry name" value="DUF6671"/>
    <property type="match status" value="1"/>
</dbReference>
<sequence length="284" mass="32424">MEIKEVIANFFGKRMATLATMHQKEKVMSPLLEKHLRVRVHVPTQLNTDTFGTFTRDVDRMGNQLEAARHKAQHALSLTGHTIAIASEGLFGPHPLVPWVGYNRELVLLIDVENQFEIIGESMTTDTNLKSLQIKNIEDAHRFCEKVGFPEHAVIVRNNNEWIKGITSKKELEQAFERLMKSADKDFSIETDMRAMFNPTRMKYIEAATQNLIDKIYSLCSKCSYPGFEVVERKKGLLCRECGLKTPLIIADVYRCKKCGHCEEKLYPKGKTFADPVNCLFCNP</sequence>
<dbReference type="EMBL" id="JBHTCP010000041">
    <property type="protein sequence ID" value="MFC7372454.1"/>
    <property type="molecule type" value="Genomic_DNA"/>
</dbReference>
<gene>
    <name evidence="2" type="ORF">ACFQPF_12310</name>
</gene>